<organism evidence="4 5">
    <name type="scientific">Takifugu bimaculatus</name>
    <dbReference type="NCBI Taxonomy" id="433685"/>
    <lineage>
        <taxon>Eukaryota</taxon>
        <taxon>Metazoa</taxon>
        <taxon>Chordata</taxon>
        <taxon>Craniata</taxon>
        <taxon>Vertebrata</taxon>
        <taxon>Euteleostomi</taxon>
        <taxon>Actinopterygii</taxon>
        <taxon>Neopterygii</taxon>
        <taxon>Teleostei</taxon>
        <taxon>Neoteleostei</taxon>
        <taxon>Acanthomorphata</taxon>
        <taxon>Eupercaria</taxon>
        <taxon>Tetraodontiformes</taxon>
        <taxon>Tetradontoidea</taxon>
        <taxon>Tetraodontidae</taxon>
        <taxon>Takifugu</taxon>
    </lineage>
</organism>
<feature type="compositionally biased region" description="Pro residues" evidence="2">
    <location>
        <begin position="131"/>
        <end position="141"/>
    </location>
</feature>
<feature type="domain" description="DUF4174" evidence="3">
    <location>
        <begin position="2"/>
        <end position="121"/>
    </location>
</feature>
<dbReference type="AlphaFoldDB" id="A0A4Z2BK23"/>
<keyword evidence="1" id="KW-0732">Signal</keyword>
<proteinExistence type="predicted"/>
<evidence type="ECO:0000256" key="2">
    <source>
        <dbReference type="SAM" id="MobiDB-lite"/>
    </source>
</evidence>
<feature type="region of interest" description="Disordered" evidence="2">
    <location>
        <begin position="179"/>
        <end position="295"/>
    </location>
</feature>
<gene>
    <name evidence="4" type="ORF">fugu_018898</name>
</gene>
<dbReference type="Proteomes" id="UP000516260">
    <property type="component" value="Chromosome 21"/>
</dbReference>
<evidence type="ECO:0000313" key="5">
    <source>
        <dbReference type="Proteomes" id="UP000516260"/>
    </source>
</evidence>
<feature type="compositionally biased region" description="Basic and acidic residues" evidence="2">
    <location>
        <begin position="116"/>
        <end position="130"/>
    </location>
</feature>
<evidence type="ECO:0000313" key="4">
    <source>
        <dbReference type="EMBL" id="TNM91886.1"/>
    </source>
</evidence>
<reference evidence="4 5" key="1">
    <citation type="submission" date="2019-04" db="EMBL/GenBank/DDBJ databases">
        <title>The sequence and de novo assembly of Takifugu bimaculatus genome using PacBio and Hi-C technologies.</title>
        <authorList>
            <person name="Xu P."/>
            <person name="Liu B."/>
            <person name="Zhou Z."/>
        </authorList>
    </citation>
    <scope>NUCLEOTIDE SEQUENCE [LARGE SCALE GENOMIC DNA]</scope>
    <source>
        <strain evidence="4">TB-2018</strain>
        <tissue evidence="4">Muscle</tissue>
    </source>
</reference>
<keyword evidence="5" id="KW-1185">Reference proteome</keyword>
<dbReference type="GO" id="GO:0010811">
    <property type="term" value="P:positive regulation of cell-substrate adhesion"/>
    <property type="evidence" value="ECO:0007669"/>
    <property type="project" value="TreeGrafter"/>
</dbReference>
<sequence>MVISTPSGDAPLYTQQREENEKHLCQLAARKITVATLVGGAALTLRHHQLEGEPALSGQSEHASEPGLISLLRAELGLSSSDLFSMTVTDYDMKPGRVFEAPPAAPALFQHIDSFPSRRSEKEKEKERKSPPPCSQRPPQPGADNSLAQVHVQEEAPAPLGPLGGGPLLPAAALRARRTGVSPGCSPLCRAADDRRRRPGERERSAVSTKRPQSDGDGAAVSRGHRAHETTAADQQGLLQPAVCGEGRGGEGLVPLPRLVPGQHLRPGGLQRDPPAGGEAAGEAGDTLPRRQRNEDGLRLQINTAGRRLVFRTHNYSAFFRATGFS</sequence>
<evidence type="ECO:0000259" key="3">
    <source>
        <dbReference type="Pfam" id="PF13778"/>
    </source>
</evidence>
<name>A0A4Z2BK23_9TELE</name>
<dbReference type="Pfam" id="PF13778">
    <property type="entry name" value="DUF4174"/>
    <property type="match status" value="1"/>
</dbReference>
<evidence type="ECO:0000256" key="1">
    <source>
        <dbReference type="ARBA" id="ARBA00022729"/>
    </source>
</evidence>
<accession>A0A4Z2BK23</accession>
<dbReference type="GO" id="GO:0005604">
    <property type="term" value="C:basement membrane"/>
    <property type="evidence" value="ECO:0007669"/>
    <property type="project" value="TreeGrafter"/>
</dbReference>
<comment type="caution">
    <text evidence="4">The sequence shown here is derived from an EMBL/GenBank/DDBJ whole genome shotgun (WGS) entry which is preliminary data.</text>
</comment>
<protein>
    <recommendedName>
        <fullName evidence="3">DUF4174 domain-containing protein</fullName>
    </recommendedName>
</protein>
<feature type="region of interest" description="Disordered" evidence="2">
    <location>
        <begin position="113"/>
        <end position="146"/>
    </location>
</feature>
<feature type="compositionally biased region" description="Low complexity" evidence="2">
    <location>
        <begin position="276"/>
        <end position="285"/>
    </location>
</feature>
<dbReference type="GO" id="GO:0030198">
    <property type="term" value="P:extracellular matrix organization"/>
    <property type="evidence" value="ECO:0007669"/>
    <property type="project" value="TreeGrafter"/>
</dbReference>
<dbReference type="PANTHER" id="PTHR46792">
    <property type="entry name" value="COILED-COIL DOMAIN-CONTAINING PROTEIN 80"/>
    <property type="match status" value="1"/>
</dbReference>
<dbReference type="InterPro" id="IPR025232">
    <property type="entry name" value="DUF4174"/>
</dbReference>
<dbReference type="PANTHER" id="PTHR46792:SF1">
    <property type="entry name" value="COILED-COIL DOMAIN-CONTAINING 80-LIKE 2"/>
    <property type="match status" value="1"/>
</dbReference>
<feature type="compositionally biased region" description="Basic and acidic residues" evidence="2">
    <location>
        <begin position="191"/>
        <end position="205"/>
    </location>
</feature>
<dbReference type="EMBL" id="SWLE01000014">
    <property type="protein sequence ID" value="TNM91886.1"/>
    <property type="molecule type" value="Genomic_DNA"/>
</dbReference>